<reference evidence="4" key="1">
    <citation type="submission" date="2025-08" db="UniProtKB">
        <authorList>
            <consortium name="RefSeq"/>
        </authorList>
    </citation>
    <scope>IDENTIFICATION</scope>
</reference>
<dbReference type="InterPro" id="IPR036390">
    <property type="entry name" value="WH_DNA-bd_sf"/>
</dbReference>
<feature type="domain" description="S-adenosylmethionine-dependent methyltransferase Rv2258c-like winged HTH" evidence="2">
    <location>
        <begin position="29"/>
        <end position="100"/>
    </location>
</feature>
<dbReference type="InterPro" id="IPR048711">
    <property type="entry name" value="WHD_Rv2258c"/>
</dbReference>
<dbReference type="PANTHER" id="PTHR45128">
    <property type="entry name" value="METHYLTRANSFERASE TYPE 11"/>
    <property type="match status" value="1"/>
</dbReference>
<evidence type="ECO:0000313" key="4">
    <source>
        <dbReference type="RefSeq" id="XP_022106768.1"/>
    </source>
</evidence>
<dbReference type="SUPFAM" id="SSF46785">
    <property type="entry name" value="Winged helix' DNA-binding domain"/>
    <property type="match status" value="1"/>
</dbReference>
<dbReference type="InterPro" id="IPR025714">
    <property type="entry name" value="Methyltranfer_dom"/>
</dbReference>
<evidence type="ECO:0000259" key="1">
    <source>
        <dbReference type="Pfam" id="PF13847"/>
    </source>
</evidence>
<proteinExistence type="predicted"/>
<protein>
    <submittedName>
        <fullName evidence="4">Uncharacterized protein LOC110987916</fullName>
    </submittedName>
</protein>
<dbReference type="InterPro" id="IPR053173">
    <property type="entry name" value="SAM-binding_MTase"/>
</dbReference>
<dbReference type="AlphaFoldDB" id="A0A8B7ZMC5"/>
<dbReference type="PANTHER" id="PTHR45128:SF1">
    <property type="entry name" value="S-ADENOSYLMETHIONINE-DEPENDENT METHYLTRANSFERASE RV2258C"/>
    <property type="match status" value="1"/>
</dbReference>
<sequence>MADSNALDKNETAEEFLACTEQKLLGGILGMGIAMGMQTGLFDVMISLEGEPKTSQEIADTGNFKERYVREWLGCMTSAKIISCDSEGEKFWLPTHRAGIMDLKGLALTTPILCGGFHHVADCFERDGPTGVSYSHYPKFDELMGIMQGPFFRDKLVQVVIPSIPQLLQQLNDGIEVLDVGCGVGESTRIMASHFPKSNFYGLDFSQNAIDEAQSAAVQMGLTNVRFRRGDVTAMPAEWTGKFGYLFMNFVLHDLSFPAKAVQEMNRVLQPNGALSVIETNGYSKLQDNLTKYEDQSRVNVEYTYSLYNCMPTSLFDGGAGLGAFWGREEAQKMLEKFHFEVLSVTEVTADALHLMCRKPVAPIKIDELNLS</sequence>
<evidence type="ECO:0000259" key="2">
    <source>
        <dbReference type="Pfam" id="PF21320"/>
    </source>
</evidence>
<dbReference type="OMA" id="ASEVIPW"/>
<dbReference type="CDD" id="cd02440">
    <property type="entry name" value="AdoMet_MTases"/>
    <property type="match status" value="1"/>
</dbReference>
<dbReference type="OrthoDB" id="565050at2759"/>
<evidence type="ECO:0000313" key="3">
    <source>
        <dbReference type="Proteomes" id="UP000694845"/>
    </source>
</evidence>
<dbReference type="SUPFAM" id="SSF53335">
    <property type="entry name" value="S-adenosyl-L-methionine-dependent methyltransferases"/>
    <property type="match status" value="1"/>
</dbReference>
<organism evidence="3 4">
    <name type="scientific">Acanthaster planci</name>
    <name type="common">Crown-of-thorns starfish</name>
    <dbReference type="NCBI Taxonomy" id="133434"/>
    <lineage>
        <taxon>Eukaryota</taxon>
        <taxon>Metazoa</taxon>
        <taxon>Echinodermata</taxon>
        <taxon>Eleutherozoa</taxon>
        <taxon>Asterozoa</taxon>
        <taxon>Asteroidea</taxon>
        <taxon>Valvatacea</taxon>
        <taxon>Valvatida</taxon>
        <taxon>Acanthasteridae</taxon>
        <taxon>Acanthaster</taxon>
    </lineage>
</organism>
<feature type="domain" description="Methyltransferase" evidence="1">
    <location>
        <begin position="172"/>
        <end position="296"/>
    </location>
</feature>
<dbReference type="Pfam" id="PF21320">
    <property type="entry name" value="WHD_Rv2258c"/>
    <property type="match status" value="1"/>
</dbReference>
<dbReference type="KEGG" id="aplc:110987916"/>
<gene>
    <name evidence="4" type="primary">LOC110987916</name>
</gene>
<dbReference type="Gene3D" id="3.40.50.150">
    <property type="entry name" value="Vaccinia Virus protein VP39"/>
    <property type="match status" value="1"/>
</dbReference>
<dbReference type="Proteomes" id="UP000694845">
    <property type="component" value="Unplaced"/>
</dbReference>
<dbReference type="RefSeq" id="XP_022106768.1">
    <property type="nucleotide sequence ID" value="XM_022251076.1"/>
</dbReference>
<keyword evidence="3" id="KW-1185">Reference proteome</keyword>
<dbReference type="InterPro" id="IPR029063">
    <property type="entry name" value="SAM-dependent_MTases_sf"/>
</dbReference>
<name>A0A8B7ZMC5_ACAPL</name>
<accession>A0A8B7ZMC5</accession>
<dbReference type="GeneID" id="110987916"/>
<dbReference type="Pfam" id="PF13847">
    <property type="entry name" value="Methyltransf_31"/>
    <property type="match status" value="1"/>
</dbReference>